<protein>
    <recommendedName>
        <fullName evidence="10">Murein biosynthesis integral membrane protein MurJ</fullName>
    </recommendedName>
</protein>
<name>A0A381T8D0_9ZZZZ</name>
<dbReference type="Pfam" id="PF03023">
    <property type="entry name" value="MurJ"/>
    <property type="match status" value="1"/>
</dbReference>
<dbReference type="NCBIfam" id="TIGR01695">
    <property type="entry name" value="murJ_mviN"/>
    <property type="match status" value="1"/>
</dbReference>
<keyword evidence="2" id="KW-1003">Cell membrane</keyword>
<evidence type="ECO:0000313" key="9">
    <source>
        <dbReference type="EMBL" id="SVA12004.1"/>
    </source>
</evidence>
<feature type="transmembrane region" description="Helical" evidence="8">
    <location>
        <begin position="396"/>
        <end position="414"/>
    </location>
</feature>
<dbReference type="PANTHER" id="PTHR47019">
    <property type="entry name" value="LIPID II FLIPPASE MURJ"/>
    <property type="match status" value="1"/>
</dbReference>
<keyword evidence="7 8" id="KW-0472">Membrane</keyword>
<feature type="transmembrane region" description="Helical" evidence="8">
    <location>
        <begin position="325"/>
        <end position="351"/>
    </location>
</feature>
<dbReference type="InterPro" id="IPR004268">
    <property type="entry name" value="MurJ"/>
</dbReference>
<dbReference type="GO" id="GO:0005886">
    <property type="term" value="C:plasma membrane"/>
    <property type="evidence" value="ECO:0007669"/>
    <property type="project" value="UniProtKB-SubCell"/>
</dbReference>
<keyword evidence="5" id="KW-0573">Peptidoglycan synthesis</keyword>
<accession>A0A381T8D0</accession>
<feature type="transmembrane region" description="Helical" evidence="8">
    <location>
        <begin position="94"/>
        <end position="119"/>
    </location>
</feature>
<proteinExistence type="predicted"/>
<evidence type="ECO:0000256" key="1">
    <source>
        <dbReference type="ARBA" id="ARBA00004651"/>
    </source>
</evidence>
<keyword evidence="6 8" id="KW-1133">Transmembrane helix</keyword>
<dbReference type="PRINTS" id="PR01806">
    <property type="entry name" value="VIRFACTRMVIN"/>
</dbReference>
<evidence type="ECO:0000256" key="8">
    <source>
        <dbReference type="SAM" id="Phobius"/>
    </source>
</evidence>
<feature type="transmembrane region" description="Helical" evidence="8">
    <location>
        <begin position="139"/>
        <end position="160"/>
    </location>
</feature>
<dbReference type="PANTHER" id="PTHR47019:SF1">
    <property type="entry name" value="LIPID II FLIPPASE MURJ"/>
    <property type="match status" value="1"/>
</dbReference>
<feature type="transmembrane region" description="Helical" evidence="8">
    <location>
        <begin position="201"/>
        <end position="220"/>
    </location>
</feature>
<evidence type="ECO:0000256" key="6">
    <source>
        <dbReference type="ARBA" id="ARBA00022989"/>
    </source>
</evidence>
<comment type="subcellular location">
    <subcellularLocation>
        <location evidence="1">Cell membrane</location>
        <topology evidence="1">Multi-pass membrane protein</topology>
    </subcellularLocation>
</comment>
<evidence type="ECO:0000256" key="3">
    <source>
        <dbReference type="ARBA" id="ARBA00022692"/>
    </source>
</evidence>
<dbReference type="EMBL" id="UINC01004126">
    <property type="protein sequence ID" value="SVA12004.1"/>
    <property type="molecule type" value="Genomic_DNA"/>
</dbReference>
<dbReference type="InterPro" id="IPR051050">
    <property type="entry name" value="Lipid_II_flippase_MurJ/MviN"/>
</dbReference>
<keyword evidence="3 8" id="KW-0812">Transmembrane</keyword>
<organism evidence="9">
    <name type="scientific">marine metagenome</name>
    <dbReference type="NCBI Taxonomy" id="408172"/>
    <lineage>
        <taxon>unclassified sequences</taxon>
        <taxon>metagenomes</taxon>
        <taxon>ecological metagenomes</taxon>
    </lineage>
</organism>
<dbReference type="GO" id="GO:0008360">
    <property type="term" value="P:regulation of cell shape"/>
    <property type="evidence" value="ECO:0007669"/>
    <property type="project" value="UniProtKB-KW"/>
</dbReference>
<dbReference type="GO" id="GO:0034204">
    <property type="term" value="P:lipid translocation"/>
    <property type="evidence" value="ECO:0007669"/>
    <property type="project" value="TreeGrafter"/>
</dbReference>
<evidence type="ECO:0000256" key="4">
    <source>
        <dbReference type="ARBA" id="ARBA00022960"/>
    </source>
</evidence>
<dbReference type="GO" id="GO:0009252">
    <property type="term" value="P:peptidoglycan biosynthetic process"/>
    <property type="evidence" value="ECO:0007669"/>
    <property type="project" value="UniProtKB-KW"/>
</dbReference>
<evidence type="ECO:0008006" key="10">
    <source>
        <dbReference type="Google" id="ProtNLM"/>
    </source>
</evidence>
<dbReference type="AlphaFoldDB" id="A0A381T8D0"/>
<feature type="transmembrane region" description="Helical" evidence="8">
    <location>
        <begin position="357"/>
        <end position="375"/>
    </location>
</feature>
<feature type="non-terminal residue" evidence="9">
    <location>
        <position position="461"/>
    </location>
</feature>
<reference evidence="9" key="1">
    <citation type="submission" date="2018-05" db="EMBL/GenBank/DDBJ databases">
        <authorList>
            <person name="Lanie J.A."/>
            <person name="Ng W.-L."/>
            <person name="Kazmierczak K.M."/>
            <person name="Andrzejewski T.M."/>
            <person name="Davidsen T.M."/>
            <person name="Wayne K.J."/>
            <person name="Tettelin H."/>
            <person name="Glass J.I."/>
            <person name="Rusch D."/>
            <person name="Podicherti R."/>
            <person name="Tsui H.-C.T."/>
            <person name="Winkler M.E."/>
        </authorList>
    </citation>
    <scope>NUCLEOTIDE SEQUENCE</scope>
</reference>
<sequence length="461" mass="46856">MEGEGAPGGAPDPSARASAVVAGGILLSRLTGLVRESLLRGVLGLGPAADAFAAALRIPNLLQNLLGEGSLSAAFIPVYSRLLGEGRQEEAGRVAGAVAGLLTALAGGLATVGILAARPLAHLLAPGFEGARMELTVDLIRVTTAGVGLLVLAAWCLGVLNSHRRFFLSYVAPVLWNVAQVAVLAAAILGDWEPANTARSLAWGLVAGGLLQFGIQAIGVRRLRTGIRPSAAWRLPGVVEVIRRSGPAVLGRGVLQLSAYLDLVLASLLVTGAVAGLMSAQVLYVLPVSLFALSVAAAELPEMSRHPDGAGVAQRGGTAMRRTSFFLVFSSVAYLALGDLIVGALFGWGAFDGDDAIAVWLVLGAYALGLPALGVSRICQSVLYSRGDTTGPARIAALRMAVAGGIGLAVMFPLDRLSIVDGSLVGWADLFQGWGPLEGAGDQATAAPHLGAVGLAIGSAG</sequence>
<dbReference type="CDD" id="cd13123">
    <property type="entry name" value="MATE_MurJ_like"/>
    <property type="match status" value="1"/>
</dbReference>
<evidence type="ECO:0000256" key="2">
    <source>
        <dbReference type="ARBA" id="ARBA00022475"/>
    </source>
</evidence>
<evidence type="ECO:0000256" key="7">
    <source>
        <dbReference type="ARBA" id="ARBA00023136"/>
    </source>
</evidence>
<dbReference type="GO" id="GO:0015648">
    <property type="term" value="F:lipid-linked peptidoglycan transporter activity"/>
    <property type="evidence" value="ECO:0007669"/>
    <property type="project" value="TreeGrafter"/>
</dbReference>
<evidence type="ECO:0000256" key="5">
    <source>
        <dbReference type="ARBA" id="ARBA00022984"/>
    </source>
</evidence>
<feature type="transmembrane region" description="Helical" evidence="8">
    <location>
        <begin position="167"/>
        <end position="189"/>
    </location>
</feature>
<keyword evidence="4" id="KW-0133">Cell shape</keyword>
<gene>
    <name evidence="9" type="ORF">METZ01_LOCUS64858</name>
</gene>